<organism evidence="3 4">
    <name type="scientific">Actinoplanes lobatus</name>
    <dbReference type="NCBI Taxonomy" id="113568"/>
    <lineage>
        <taxon>Bacteria</taxon>
        <taxon>Bacillati</taxon>
        <taxon>Actinomycetota</taxon>
        <taxon>Actinomycetes</taxon>
        <taxon>Micromonosporales</taxon>
        <taxon>Micromonosporaceae</taxon>
        <taxon>Actinoplanes</taxon>
    </lineage>
</organism>
<dbReference type="InterPro" id="IPR052016">
    <property type="entry name" value="Bact_Sigma-Reg"/>
</dbReference>
<keyword evidence="4" id="KW-1185">Reference proteome</keyword>
<accession>A0ABQ4AZ03</accession>
<dbReference type="Proteomes" id="UP000631312">
    <property type="component" value="Unassembled WGS sequence"/>
</dbReference>
<dbReference type="InterPro" id="IPR001932">
    <property type="entry name" value="PPM-type_phosphatase-like_dom"/>
</dbReference>
<dbReference type="SUPFAM" id="SSF81606">
    <property type="entry name" value="PP2C-like"/>
    <property type="match status" value="1"/>
</dbReference>
<dbReference type="SUPFAM" id="SSF55781">
    <property type="entry name" value="GAF domain-like"/>
    <property type="match status" value="1"/>
</dbReference>
<dbReference type="Pfam" id="PF07228">
    <property type="entry name" value="SpoIIE"/>
    <property type="match status" value="1"/>
</dbReference>
<dbReference type="InterPro" id="IPR036457">
    <property type="entry name" value="PPM-type-like_dom_sf"/>
</dbReference>
<comment type="caution">
    <text evidence="3">The sequence shown here is derived from an EMBL/GenBank/DDBJ whole genome shotgun (WGS) entry which is preliminary data.</text>
</comment>
<name>A0ABQ4AZ03_9ACTN</name>
<dbReference type="EMBL" id="BOMP01000174">
    <property type="protein sequence ID" value="GIE45794.1"/>
    <property type="molecule type" value="Genomic_DNA"/>
</dbReference>
<feature type="domain" description="PPM-type phosphatase" evidence="2">
    <location>
        <begin position="169"/>
        <end position="389"/>
    </location>
</feature>
<gene>
    <name evidence="3" type="ORF">Alo02nite_86920</name>
</gene>
<sequence>MLVADLLRLLSRLLTASHHARPEDVAAAITRFAPLVNAREVVVYLVDYDQRQLRPLPGPEAPARAPIAVDGTLPGRAFALTEIYETRDEHAHRLWVPLLNGTERLGVLEAVTDAISDQHRHDLPLVASLLAELVMTRRAYGDAVELTRRRQPMQLAAEVLWNLLPPLTFIGCDIAVSAVLEPCYDVGGDAFDYAVNGDILRLAIFDAAGHGLDASTITSLAINAYRNARRGGLDLAEIYNSVDGWIARKHPHAFVTAVLCELNAATGALRRISAGHPAELLLRDGKLVTEFVAPTALPLGLGRRFGRSPTVTEETLQPGDRILLYTDGVIEARTLDNEFFGTARLVEFITRALADQLSAPETMRRLVHAILDYQDGQLQDDASAVLVEWQPTATSGSPPY</sequence>
<evidence type="ECO:0000256" key="1">
    <source>
        <dbReference type="ARBA" id="ARBA00022801"/>
    </source>
</evidence>
<protein>
    <recommendedName>
        <fullName evidence="2">PPM-type phosphatase domain-containing protein</fullName>
    </recommendedName>
</protein>
<evidence type="ECO:0000313" key="4">
    <source>
        <dbReference type="Proteomes" id="UP000631312"/>
    </source>
</evidence>
<dbReference type="PANTHER" id="PTHR43156">
    <property type="entry name" value="STAGE II SPORULATION PROTEIN E-RELATED"/>
    <property type="match status" value="1"/>
</dbReference>
<reference evidence="3 4" key="1">
    <citation type="submission" date="2021-01" db="EMBL/GenBank/DDBJ databases">
        <title>Whole genome shotgun sequence of Actinoplanes lobatus NBRC 12513.</title>
        <authorList>
            <person name="Komaki H."/>
            <person name="Tamura T."/>
        </authorList>
    </citation>
    <scope>NUCLEOTIDE SEQUENCE [LARGE SCALE GENOMIC DNA]</scope>
    <source>
        <strain evidence="3 4">NBRC 12513</strain>
    </source>
</reference>
<dbReference type="Gene3D" id="3.60.40.10">
    <property type="entry name" value="PPM-type phosphatase domain"/>
    <property type="match status" value="1"/>
</dbReference>
<keyword evidence="1" id="KW-0378">Hydrolase</keyword>
<evidence type="ECO:0000259" key="2">
    <source>
        <dbReference type="SMART" id="SM00331"/>
    </source>
</evidence>
<dbReference type="SMART" id="SM00331">
    <property type="entry name" value="PP2C_SIG"/>
    <property type="match status" value="1"/>
</dbReference>
<dbReference type="PANTHER" id="PTHR43156:SF2">
    <property type="entry name" value="STAGE II SPORULATION PROTEIN E"/>
    <property type="match status" value="1"/>
</dbReference>
<proteinExistence type="predicted"/>
<evidence type="ECO:0000313" key="3">
    <source>
        <dbReference type="EMBL" id="GIE45794.1"/>
    </source>
</evidence>